<name>A0ABD1J9M7_9TELE</name>
<keyword evidence="4" id="KW-1185">Reference proteome</keyword>
<feature type="region of interest" description="Disordered" evidence="1">
    <location>
        <begin position="352"/>
        <end position="386"/>
    </location>
</feature>
<dbReference type="PANTHER" id="PTHR46240">
    <property type="entry name" value="SER/THR PROTEIN KINASE ULK4"/>
    <property type="match status" value="1"/>
</dbReference>
<dbReference type="Pfam" id="PF00069">
    <property type="entry name" value="Pkinase"/>
    <property type="match status" value="1"/>
</dbReference>
<comment type="caution">
    <text evidence="3">The sequence shown here is derived from an EMBL/GenBank/DDBJ whole genome shotgun (WGS) entry which is preliminary data.</text>
</comment>
<organism evidence="3 4">
    <name type="scientific">Coilia grayii</name>
    <name type="common">Gray's grenadier anchovy</name>
    <dbReference type="NCBI Taxonomy" id="363190"/>
    <lineage>
        <taxon>Eukaryota</taxon>
        <taxon>Metazoa</taxon>
        <taxon>Chordata</taxon>
        <taxon>Craniata</taxon>
        <taxon>Vertebrata</taxon>
        <taxon>Euteleostomi</taxon>
        <taxon>Actinopterygii</taxon>
        <taxon>Neopterygii</taxon>
        <taxon>Teleostei</taxon>
        <taxon>Clupei</taxon>
        <taxon>Clupeiformes</taxon>
        <taxon>Clupeoidei</taxon>
        <taxon>Engraulidae</taxon>
        <taxon>Coilinae</taxon>
        <taxon>Coilia</taxon>
    </lineage>
</organism>
<dbReference type="CDD" id="cd14010">
    <property type="entry name" value="STKc_ULK4"/>
    <property type="match status" value="1"/>
</dbReference>
<feature type="region of interest" description="Disordered" evidence="1">
    <location>
        <begin position="311"/>
        <end position="330"/>
    </location>
</feature>
<feature type="compositionally biased region" description="Polar residues" evidence="1">
    <location>
        <begin position="360"/>
        <end position="369"/>
    </location>
</feature>
<reference evidence="3 4" key="1">
    <citation type="submission" date="2024-09" db="EMBL/GenBank/DDBJ databases">
        <title>A chromosome-level genome assembly of Gray's grenadier anchovy, Coilia grayii.</title>
        <authorList>
            <person name="Fu Z."/>
        </authorList>
    </citation>
    <scope>NUCLEOTIDE SEQUENCE [LARGE SCALE GENOMIC DNA]</scope>
    <source>
        <strain evidence="3">G4</strain>
        <tissue evidence="3">Muscle</tissue>
    </source>
</reference>
<protein>
    <recommendedName>
        <fullName evidence="2">Protein kinase domain-containing protein</fullName>
    </recommendedName>
</protein>
<gene>
    <name evidence="3" type="ORF">ACEWY4_019406</name>
</gene>
<dbReference type="PROSITE" id="PS50011">
    <property type="entry name" value="PROTEIN_KINASE_DOM"/>
    <property type="match status" value="1"/>
</dbReference>
<evidence type="ECO:0000313" key="3">
    <source>
        <dbReference type="EMBL" id="KAL2083888.1"/>
    </source>
</evidence>
<dbReference type="InterPro" id="IPR016024">
    <property type="entry name" value="ARM-type_fold"/>
</dbReference>
<dbReference type="SUPFAM" id="SSF56112">
    <property type="entry name" value="Protein kinase-like (PK-like)"/>
    <property type="match status" value="1"/>
</dbReference>
<dbReference type="InterPro" id="IPR045906">
    <property type="entry name" value="ULK4"/>
</dbReference>
<evidence type="ECO:0000256" key="1">
    <source>
        <dbReference type="SAM" id="MobiDB-lite"/>
    </source>
</evidence>
<dbReference type="InterPro" id="IPR000719">
    <property type="entry name" value="Prot_kinase_dom"/>
</dbReference>
<proteinExistence type="predicted"/>
<evidence type="ECO:0000313" key="4">
    <source>
        <dbReference type="Proteomes" id="UP001591681"/>
    </source>
</evidence>
<feature type="domain" description="Protein kinase" evidence="2">
    <location>
        <begin position="4"/>
        <end position="281"/>
    </location>
</feature>
<feature type="compositionally biased region" description="Basic and acidic residues" evidence="1">
    <location>
        <begin position="620"/>
        <end position="681"/>
    </location>
</feature>
<dbReference type="PANTHER" id="PTHR46240:SF1">
    <property type="entry name" value="SERINE_THREONINE-PROTEIN KINASE ULK4"/>
    <property type="match status" value="1"/>
</dbReference>
<dbReference type="AlphaFoldDB" id="A0ABD1J9M7"/>
<dbReference type="Gene3D" id="1.10.510.10">
    <property type="entry name" value="Transferase(Phosphotransferase) domain 1"/>
    <property type="match status" value="1"/>
</dbReference>
<accession>A0ABD1J9M7</accession>
<feature type="region of interest" description="Disordered" evidence="1">
    <location>
        <begin position="613"/>
        <end position="710"/>
    </location>
</feature>
<dbReference type="SUPFAM" id="SSF48371">
    <property type="entry name" value="ARM repeat"/>
    <property type="match status" value="1"/>
</dbReference>
<dbReference type="Proteomes" id="UP001591681">
    <property type="component" value="Unassembled WGS sequence"/>
</dbReference>
<sequence length="736" mass="81612">MENFILYEEIGRGSKSVVYKGRRKGSIHFVAIICSEKSKRPELTNHVRLTHDLQHDNVVSFYEWYETSNHLWLVVELCTGGSLEAVISQDECLSEDVVREFGTDLVKGLKHIHESGIVFCDLTPAKILLDGPGTLKYSNFCLAKAEGESLEEFFALVLSAETGTGDSKEMELSKNIKNRIQGSPMYCAPEVIRGEPTSISSDLWALGCIFYEMFTGRPPFFSETFSDLSDIILHEDPLPPRQKGAAFSKPSPEFQSLLTDLLEKDPQKRLGWVGLLSHSFWRGAFSQQPPSEEEAEEDSLISSVQLVSLGAQGPEEGHTGATGPASPHLSKSFTLDSVTEFKPKSALDNESRESVFLLSSRPTPRTSSAARPPENETCQSTVDPALAHPHTDISSCIKELLYMESDLAVTPIMDNPKIMKNVPLRFDSKTLCVPAYSAERLVALPPEEWSVFLQQLIAALETAEGSKGSTPRAKLNLISYLCCIAPASRTLATRLINSTLFPVLTQQLRVAPNWDVKTKVMRLQGLLAVHCTELNEDTPISEAVAMFTELLRDNFRNSKLKQCLLPPLGELLHLIALQEEKKEPPGGLWVVAAAAYTVLMRCLREGALFGSREWSGGGESKGEKRRAEQSRAEERRVGKMRVEESRAEQRRAEQRRAEQRRGGERRAEERRAEERRGEESRAGGSGGRQQQQQKPLLPHLCSSPVTPPLQETSVLAGPLALLTALCHRAPPSERSS</sequence>
<evidence type="ECO:0000259" key="2">
    <source>
        <dbReference type="PROSITE" id="PS50011"/>
    </source>
</evidence>
<dbReference type="EMBL" id="JBHFQA010000017">
    <property type="protein sequence ID" value="KAL2083888.1"/>
    <property type="molecule type" value="Genomic_DNA"/>
</dbReference>
<dbReference type="InterPro" id="IPR011009">
    <property type="entry name" value="Kinase-like_dom_sf"/>
</dbReference>